<reference evidence="9 10" key="1">
    <citation type="submission" date="2023-11" db="EMBL/GenBank/DDBJ databases">
        <authorList>
            <person name="Hedman E."/>
            <person name="Englund M."/>
            <person name="Stromberg M."/>
            <person name="Nyberg Akerstrom W."/>
            <person name="Nylinder S."/>
            <person name="Jareborg N."/>
            <person name="Kallberg Y."/>
            <person name="Kronander E."/>
        </authorList>
    </citation>
    <scope>NUCLEOTIDE SEQUENCE [LARGE SCALE GENOMIC DNA]</scope>
</reference>
<dbReference type="PANTHER" id="PTHR22930:SF284">
    <property type="entry name" value="DDE TNP4 DOMAIN-CONTAINING PROTEIN"/>
    <property type="match status" value="1"/>
</dbReference>
<keyword evidence="4" id="KW-0540">Nuclease</keyword>
<dbReference type="GO" id="GO:0016787">
    <property type="term" value="F:hydrolase activity"/>
    <property type="evidence" value="ECO:0007669"/>
    <property type="project" value="UniProtKB-KW"/>
</dbReference>
<name>A0AAV1K6V7_9NEOP</name>
<comment type="similarity">
    <text evidence="3">Belongs to the HARBI1 family.</text>
</comment>
<evidence type="ECO:0000256" key="6">
    <source>
        <dbReference type="ARBA" id="ARBA00022801"/>
    </source>
</evidence>
<evidence type="ECO:0000259" key="8">
    <source>
        <dbReference type="Pfam" id="PF13359"/>
    </source>
</evidence>
<evidence type="ECO:0000256" key="7">
    <source>
        <dbReference type="ARBA" id="ARBA00023242"/>
    </source>
</evidence>
<keyword evidence="7" id="KW-0539">Nucleus</keyword>
<sequence length="416" mass="48539">MSEERRRMLLALAAVCIYDKEREKKNRRCWAKKWLLQRPRYSHINLIAELALQEPNDFRNYLRMDSCTYQQLLSLLEPMLTKQDTCMRKAITAHERLSATLRFLATGRSYEDLQYSVAISKQSLSKIIPETCDAIIATLQEEYLKFPETEEEWLDVAKRFEERWQFPHCLGAIDGKHVKIVPPANSGSYYFNYKKDFSVVLLAIANANYEFIMVDIGINGRISDGGVINRSIFYEKLNTGSLNIPRVARIMNSETVLPYVFVGDDAFSLRPDLMKPYPGPYLSPQQRIFNYRLSRARRIIENVFGILVNRFRIFKTSINLDVKTIDKIVMAACILHNFLRRNCNQYIRVGVDIENLEDGNISTGYRANNELLDLQITNQGQSQTMARYVRDQYMQYFNNEGSVLWQNRFTNLNTFI</sequence>
<evidence type="ECO:0000313" key="10">
    <source>
        <dbReference type="Proteomes" id="UP001314205"/>
    </source>
</evidence>
<comment type="cofactor">
    <cofactor evidence="1">
        <name>a divalent metal cation</name>
        <dbReference type="ChEBI" id="CHEBI:60240"/>
    </cofactor>
</comment>
<dbReference type="GO" id="GO:0046872">
    <property type="term" value="F:metal ion binding"/>
    <property type="evidence" value="ECO:0007669"/>
    <property type="project" value="UniProtKB-KW"/>
</dbReference>
<accession>A0AAV1K6V7</accession>
<dbReference type="GO" id="GO:0005634">
    <property type="term" value="C:nucleus"/>
    <property type="evidence" value="ECO:0007669"/>
    <property type="project" value="UniProtKB-SubCell"/>
</dbReference>
<proteinExistence type="inferred from homology"/>
<dbReference type="Pfam" id="PF13359">
    <property type="entry name" value="DDE_Tnp_4"/>
    <property type="match status" value="1"/>
</dbReference>
<dbReference type="InterPro" id="IPR027806">
    <property type="entry name" value="HARBI1_dom"/>
</dbReference>
<dbReference type="AlphaFoldDB" id="A0AAV1K6V7"/>
<feature type="domain" description="DDE Tnp4" evidence="8">
    <location>
        <begin position="173"/>
        <end position="337"/>
    </location>
</feature>
<dbReference type="InterPro" id="IPR045249">
    <property type="entry name" value="HARBI1-like"/>
</dbReference>
<comment type="caution">
    <text evidence="9">The sequence shown here is derived from an EMBL/GenBank/DDBJ whole genome shotgun (WGS) entry which is preliminary data.</text>
</comment>
<evidence type="ECO:0000256" key="4">
    <source>
        <dbReference type="ARBA" id="ARBA00022722"/>
    </source>
</evidence>
<dbReference type="EMBL" id="CAVLGL010000001">
    <property type="protein sequence ID" value="CAK1578580.1"/>
    <property type="molecule type" value="Genomic_DNA"/>
</dbReference>
<protein>
    <recommendedName>
        <fullName evidence="8">DDE Tnp4 domain-containing protein</fullName>
    </recommendedName>
</protein>
<evidence type="ECO:0000256" key="2">
    <source>
        <dbReference type="ARBA" id="ARBA00004123"/>
    </source>
</evidence>
<keyword evidence="10" id="KW-1185">Reference proteome</keyword>
<keyword evidence="5" id="KW-0479">Metal-binding</keyword>
<dbReference type="PANTHER" id="PTHR22930">
    <property type="match status" value="1"/>
</dbReference>
<keyword evidence="6" id="KW-0378">Hydrolase</keyword>
<organism evidence="9 10">
    <name type="scientific">Parnassius mnemosyne</name>
    <name type="common">clouded apollo</name>
    <dbReference type="NCBI Taxonomy" id="213953"/>
    <lineage>
        <taxon>Eukaryota</taxon>
        <taxon>Metazoa</taxon>
        <taxon>Ecdysozoa</taxon>
        <taxon>Arthropoda</taxon>
        <taxon>Hexapoda</taxon>
        <taxon>Insecta</taxon>
        <taxon>Pterygota</taxon>
        <taxon>Neoptera</taxon>
        <taxon>Endopterygota</taxon>
        <taxon>Lepidoptera</taxon>
        <taxon>Glossata</taxon>
        <taxon>Ditrysia</taxon>
        <taxon>Papilionoidea</taxon>
        <taxon>Papilionidae</taxon>
        <taxon>Parnassiinae</taxon>
        <taxon>Parnassini</taxon>
        <taxon>Parnassius</taxon>
        <taxon>Driopa</taxon>
    </lineage>
</organism>
<dbReference type="GO" id="GO:0004518">
    <property type="term" value="F:nuclease activity"/>
    <property type="evidence" value="ECO:0007669"/>
    <property type="project" value="UniProtKB-KW"/>
</dbReference>
<gene>
    <name evidence="9" type="ORF">PARMNEM_LOCUS639</name>
</gene>
<evidence type="ECO:0000256" key="1">
    <source>
        <dbReference type="ARBA" id="ARBA00001968"/>
    </source>
</evidence>
<dbReference type="Proteomes" id="UP001314205">
    <property type="component" value="Unassembled WGS sequence"/>
</dbReference>
<comment type="subcellular location">
    <subcellularLocation>
        <location evidence="2">Nucleus</location>
    </subcellularLocation>
</comment>
<evidence type="ECO:0000256" key="5">
    <source>
        <dbReference type="ARBA" id="ARBA00022723"/>
    </source>
</evidence>
<evidence type="ECO:0000256" key="3">
    <source>
        <dbReference type="ARBA" id="ARBA00006958"/>
    </source>
</evidence>
<evidence type="ECO:0000313" key="9">
    <source>
        <dbReference type="EMBL" id="CAK1578580.1"/>
    </source>
</evidence>